<name>A0ABY3T3H2_9GAMM</name>
<reference evidence="3" key="1">
    <citation type="journal article" date="2022" name="Microorganisms">
        <title>Two New Species of Filamentous Sulfur Bacteria of the Genus Thiothrix, Thiothrix winogradskyi sp. nov. and 'Candidatus Thiothrix sulfatifontis' sp. nov.</title>
        <authorList>
            <person name="Ravin N.V."/>
            <person name="Rossetti S."/>
            <person name="Beletsky A.V."/>
            <person name="Kadnikov V.V."/>
            <person name="Rudenko T.S."/>
            <person name="Smolyakov D.D."/>
            <person name="Moskvitina M.I."/>
            <person name="Gureeva M.V."/>
            <person name="Mardanov A.V."/>
            <person name="Grabovich M.Y."/>
        </authorList>
    </citation>
    <scope>NUCLEOTIDE SEQUENCE</scope>
    <source>
        <strain evidence="3">CT3</strain>
    </source>
</reference>
<sequence>MSGSYRRCWVRCVAVLGLLAGLISPTFALEKVRVGVLEFGTVNWEMDVIQTHKLAEQQGIELEVVRLASADASTVALQGGAVDMIVSDWVWVARQRAAGQDYTLFPYSNAVGELLVKADSPIKTLADLKGKKLGVAGGASDKSWLLLRAVAQQTQKLDLQAETEPQYAAPPLLNELMQRGDLDAVLNFWNYAARLKAAGMRSIITVPDTLEGLGIQRDLPLIGWVFSEKWAQEHAASVNGFLKASYAAKQKMQSDNAEWERLRPRMKAEDDAVFTALRDGFRAGIPACFGDKEKQAATDTFRILAEIGGEKLVGKATALDKGVFWAGFNLPDCTAKP</sequence>
<dbReference type="Pfam" id="PF09084">
    <property type="entry name" value="NMT1"/>
    <property type="match status" value="1"/>
</dbReference>
<dbReference type="PANTHER" id="PTHR30024">
    <property type="entry name" value="ALIPHATIC SULFONATES-BINDING PROTEIN-RELATED"/>
    <property type="match status" value="1"/>
</dbReference>
<keyword evidence="4" id="KW-1185">Reference proteome</keyword>
<accession>A0ABY3T3H2</accession>
<dbReference type="SMART" id="SM00062">
    <property type="entry name" value="PBPb"/>
    <property type="match status" value="1"/>
</dbReference>
<evidence type="ECO:0000259" key="2">
    <source>
        <dbReference type="SMART" id="SM00062"/>
    </source>
</evidence>
<dbReference type="Gene3D" id="3.40.190.10">
    <property type="entry name" value="Periplasmic binding protein-like II"/>
    <property type="match status" value="2"/>
</dbReference>
<dbReference type="PANTHER" id="PTHR30024:SF48">
    <property type="entry name" value="ABC TRANSPORTER SUBSTRATE-BINDING PROTEIN"/>
    <property type="match status" value="1"/>
</dbReference>
<feature type="domain" description="Solute-binding protein family 3/N-terminal" evidence="2">
    <location>
        <begin position="31"/>
        <end position="256"/>
    </location>
</feature>
<dbReference type="RefSeq" id="WP_236500768.1">
    <property type="nucleotide sequence ID" value="NZ_CP091244.1"/>
</dbReference>
<dbReference type="SUPFAM" id="SSF53850">
    <property type="entry name" value="Periplasmic binding protein-like II"/>
    <property type="match status" value="1"/>
</dbReference>
<organism evidence="3 4">
    <name type="scientific">Thiothrix winogradskyi</name>
    <dbReference type="NCBI Taxonomy" id="96472"/>
    <lineage>
        <taxon>Bacteria</taxon>
        <taxon>Pseudomonadati</taxon>
        <taxon>Pseudomonadota</taxon>
        <taxon>Gammaproteobacteria</taxon>
        <taxon>Thiotrichales</taxon>
        <taxon>Thiotrichaceae</taxon>
        <taxon>Thiothrix</taxon>
    </lineage>
</organism>
<dbReference type="InterPro" id="IPR015168">
    <property type="entry name" value="SsuA/THI5"/>
</dbReference>
<evidence type="ECO:0000256" key="1">
    <source>
        <dbReference type="ARBA" id="ARBA00010742"/>
    </source>
</evidence>
<proteinExistence type="inferred from homology"/>
<dbReference type="InterPro" id="IPR001638">
    <property type="entry name" value="Solute-binding_3/MltF_N"/>
</dbReference>
<dbReference type="EMBL" id="CP091244">
    <property type="protein sequence ID" value="UJS25475.1"/>
    <property type="molecule type" value="Genomic_DNA"/>
</dbReference>
<gene>
    <name evidence="3" type="ORF">L2Y54_05390</name>
</gene>
<evidence type="ECO:0000313" key="3">
    <source>
        <dbReference type="EMBL" id="UJS25475.1"/>
    </source>
</evidence>
<protein>
    <submittedName>
        <fullName evidence="3">Transporter substrate-binding domain-containing protein</fullName>
    </submittedName>
</protein>
<dbReference type="Proteomes" id="UP001054801">
    <property type="component" value="Chromosome"/>
</dbReference>
<evidence type="ECO:0000313" key="4">
    <source>
        <dbReference type="Proteomes" id="UP001054801"/>
    </source>
</evidence>
<comment type="similarity">
    <text evidence="1">Belongs to the bacterial solute-binding protein SsuA/TauA family.</text>
</comment>